<dbReference type="AlphaFoldDB" id="A0A1G6E9Q6"/>
<accession>A0A1G6E9Q6</accession>
<dbReference type="InterPro" id="IPR008979">
    <property type="entry name" value="Galactose-bd-like_sf"/>
</dbReference>
<dbReference type="InterPro" id="IPR001173">
    <property type="entry name" value="Glyco_trans_2-like"/>
</dbReference>
<dbReference type="Gene3D" id="3.90.550.10">
    <property type="entry name" value="Spore Coat Polysaccharide Biosynthesis Protein SpsA, Chain A"/>
    <property type="match status" value="1"/>
</dbReference>
<dbReference type="SUPFAM" id="SSF49785">
    <property type="entry name" value="Galactose-binding domain-like"/>
    <property type="match status" value="1"/>
</dbReference>
<dbReference type="RefSeq" id="WP_139167919.1">
    <property type="nucleotide sequence ID" value="NZ_FMXQ01000011.1"/>
</dbReference>
<dbReference type="CDD" id="cd00761">
    <property type="entry name" value="Glyco_tranf_GTA_type"/>
    <property type="match status" value="2"/>
</dbReference>
<evidence type="ECO:0000259" key="1">
    <source>
        <dbReference type="Pfam" id="PF00535"/>
    </source>
</evidence>
<protein>
    <submittedName>
        <fullName evidence="2">Carbohydrate binding domain-containing protein</fullName>
    </submittedName>
</protein>
<evidence type="ECO:0000313" key="3">
    <source>
        <dbReference type="Proteomes" id="UP000199071"/>
    </source>
</evidence>
<evidence type="ECO:0000313" key="2">
    <source>
        <dbReference type="EMBL" id="SDB54187.1"/>
    </source>
</evidence>
<sequence>MSDDHSFTAHGQRRRSESLRLGRENRATFDFLEESDRFRVTIQRLTSSATHDVQLNLAGYAVSANAEYRVTFSGRADAERTLSLGFSKANAPWSNAGLYRSLRLTTDWAEFSADFVATLDETDARIHFDIGNSPIAVELSSVSLWQATENGVVLLPRRESGAAWRGLDRSSPPPVGTPIAGFSSWVASVPNPESPRSLGYFRMFAVLGTWMEADIVAATVHNAMLQGCECVYVVDNGSTDGTQEAAVRAGAVIARSYASDRYDEDLRLRHMNDVVAEVSQTEGDSHIWWLFLDADEFPHGPWGMTLREYLATLDEKFRVVGTRFFNHYPGDGPSYEPDRHPIDFQPLCEELAFPMCPSRHRKHPLLRFDRDGPRIESAKGFHTAYCDEQLYEPSQPAFLHHFPFRDKDLTRRRLEALWTKDPTGTTRATEWHDTHMLARFRSLDAVYAQNWSRVENFVSLDPINEIVNAPASGVAPRPWAEMVEPEHQHVKRWYDTPMVGVWKYASTGKFHYGDDVTYRRGIAFLDGRGTIEDWGCGFAHARSFVTESAYVGVDGSSQWADKIRDLREYRSDADCIFMRHVLEHNVDWRPILANAVNSFRRRMVLIVFTPFSDSTRIIATSQTVTSVPVPDISFRKEDLTAYFSHLKQAEEMVETETQYGIEHLFYIEKPDDEPAIDSLQRELEAWSAADLTPRFWWRDDDAVTDTLQLRRLLRIAEELAIVPAIAVVPEQADESLAALLSEADCCVWQHGWGHHTQTAGEFGEGRAADTMALEASAGQRILDRLFGPHGWQRVFVPPFHLLSMRFKALVPDLGYLGVSAGVQLTPPIDHVVEVNAEVDVMNWPERRMLGDLAIRGRVAEQLADRRTENTDPTSPIGILTHHLVFVEEDWTRLTELFRFLQSRGAEFPKPAGLFPSPATVAPAAAREPAGVTVVITSCGRQDLLERTLDSFIKYNSCPVAAILVMEDGQPETNRRLAARYSDVDIQWLSTGERIGQIPAIDAAYRHVDTEFIFHCEDDWEFTAPGFIEKSLAILEANPAILQVWIRSLTDTNQHPVLSHCLFAGDVPYRVMQPGHHTEEWGTWNGFSFNPGLRRRSDYLAIAPLASFNRGEEKLAYETERDLSAFYLDRGLLAAILADNDGMGYVRHIGSGRRIEKPA</sequence>
<dbReference type="Proteomes" id="UP000199071">
    <property type="component" value="Unassembled WGS sequence"/>
</dbReference>
<organism evidence="2 3">
    <name type="scientific">Bauldia litoralis</name>
    <dbReference type="NCBI Taxonomy" id="665467"/>
    <lineage>
        <taxon>Bacteria</taxon>
        <taxon>Pseudomonadati</taxon>
        <taxon>Pseudomonadota</taxon>
        <taxon>Alphaproteobacteria</taxon>
        <taxon>Hyphomicrobiales</taxon>
        <taxon>Kaistiaceae</taxon>
        <taxon>Bauldia</taxon>
    </lineage>
</organism>
<proteinExistence type="predicted"/>
<dbReference type="InterPro" id="IPR029044">
    <property type="entry name" value="Nucleotide-diphossugar_trans"/>
</dbReference>
<reference evidence="2" key="1">
    <citation type="submission" date="2016-10" db="EMBL/GenBank/DDBJ databases">
        <authorList>
            <person name="de Groot N.N."/>
        </authorList>
    </citation>
    <scope>NUCLEOTIDE SEQUENCE [LARGE SCALE GENOMIC DNA]</scope>
    <source>
        <strain evidence="2">ATCC 35022</strain>
    </source>
</reference>
<dbReference type="Pfam" id="PF13704">
    <property type="entry name" value="Glyco_tranf_2_4"/>
    <property type="match status" value="1"/>
</dbReference>
<dbReference type="STRING" id="665467.SAMN02982931_04257"/>
<dbReference type="OrthoDB" id="848759at2"/>
<dbReference type="Pfam" id="PF00535">
    <property type="entry name" value="Glycos_transf_2"/>
    <property type="match status" value="1"/>
</dbReference>
<dbReference type="EMBL" id="FMXQ01000011">
    <property type="protein sequence ID" value="SDB54187.1"/>
    <property type="molecule type" value="Genomic_DNA"/>
</dbReference>
<keyword evidence="3" id="KW-1185">Reference proteome</keyword>
<gene>
    <name evidence="2" type="ORF">SAMN02982931_04257</name>
</gene>
<dbReference type="Gene3D" id="2.60.120.260">
    <property type="entry name" value="Galactose-binding domain-like"/>
    <property type="match status" value="1"/>
</dbReference>
<dbReference type="SUPFAM" id="SSF53448">
    <property type="entry name" value="Nucleotide-diphospho-sugar transferases"/>
    <property type="match status" value="2"/>
</dbReference>
<feature type="domain" description="Glycosyltransferase 2-like" evidence="1">
    <location>
        <begin position="932"/>
        <end position="1055"/>
    </location>
</feature>
<name>A0A1G6E9Q6_9HYPH</name>